<dbReference type="InterPro" id="IPR036005">
    <property type="entry name" value="Creatinase/aminopeptidase-like"/>
</dbReference>
<dbReference type="SUPFAM" id="SSF55920">
    <property type="entry name" value="Creatinase/aminopeptidase"/>
    <property type="match status" value="1"/>
</dbReference>
<dbReference type="InterPro" id="IPR050659">
    <property type="entry name" value="Peptidase_M24B"/>
</dbReference>
<sequence length="398" mass="44808">MKFNTPVPKYELENRLNAFKSELEKKDKSWQMVLINNPVNLYYLTGTVPDGLLVITKEQAILWVRRDYDRARNESEFENIRSMKSFREIAEYFKDIPKTVYLEYKYANLQWLSLIKKHLAFEKYKDVLPVLQSIRAIKSEYEIECMKASGKIQSQSLEQILPVFLREGVSEAELCGEVLLDLIRRGSMGSCRFENPHGEAVGGICSFSESGLNGISFDSPDGCKGTYIPIQALGSHSRKLKKGDIIFADIACGVAGYHTDKSVTYFYGRLSEHKNGDLIKTAYNICLEIEKKASAMLKPNTILSDIYDFAYNAVPNEFKSGFMFGKKFLGHSVGLAMDEYPAIAKGFDLEIKSNQVFALEPKIKLDGIGLVGTENTYLVSEQGGICLTGKPQPLIEII</sequence>
<dbReference type="InterPro" id="IPR000587">
    <property type="entry name" value="Creatinase_N"/>
</dbReference>
<dbReference type="AlphaFoldDB" id="A0A9D1PGY1"/>
<organism evidence="3 4">
    <name type="scientific">Candidatus Butyricicoccus avistercoris</name>
    <dbReference type="NCBI Taxonomy" id="2838518"/>
    <lineage>
        <taxon>Bacteria</taxon>
        <taxon>Bacillati</taxon>
        <taxon>Bacillota</taxon>
        <taxon>Clostridia</taxon>
        <taxon>Eubacteriales</taxon>
        <taxon>Butyricicoccaceae</taxon>
        <taxon>Butyricicoccus</taxon>
    </lineage>
</organism>
<dbReference type="SUPFAM" id="SSF53092">
    <property type="entry name" value="Creatinase/prolidase N-terminal domain"/>
    <property type="match status" value="1"/>
</dbReference>
<accession>A0A9D1PGY1</accession>
<dbReference type="EMBL" id="DXIE01000025">
    <property type="protein sequence ID" value="HIV61864.1"/>
    <property type="molecule type" value="Genomic_DNA"/>
</dbReference>
<comment type="caution">
    <text evidence="3">The sequence shown here is derived from an EMBL/GenBank/DDBJ whole genome shotgun (WGS) entry which is preliminary data.</text>
</comment>
<dbReference type="CDD" id="cd01066">
    <property type="entry name" value="APP_MetAP"/>
    <property type="match status" value="1"/>
</dbReference>
<feature type="domain" description="Creatinase N-terminal" evidence="2">
    <location>
        <begin position="15"/>
        <end position="137"/>
    </location>
</feature>
<dbReference type="InterPro" id="IPR029149">
    <property type="entry name" value="Creatin/AminoP/Spt16_N"/>
</dbReference>
<proteinExistence type="predicted"/>
<reference evidence="3" key="2">
    <citation type="submission" date="2021-04" db="EMBL/GenBank/DDBJ databases">
        <authorList>
            <person name="Gilroy R."/>
        </authorList>
    </citation>
    <scope>NUCLEOTIDE SEQUENCE</scope>
    <source>
        <strain evidence="3">CHK193-4272</strain>
    </source>
</reference>
<dbReference type="InterPro" id="IPR000994">
    <property type="entry name" value="Pept_M24"/>
</dbReference>
<gene>
    <name evidence="3" type="ORF">H9746_03320</name>
</gene>
<evidence type="ECO:0000313" key="4">
    <source>
        <dbReference type="Proteomes" id="UP000886808"/>
    </source>
</evidence>
<dbReference type="Pfam" id="PF00557">
    <property type="entry name" value="Peptidase_M24"/>
    <property type="match status" value="1"/>
</dbReference>
<dbReference type="Gene3D" id="3.40.350.10">
    <property type="entry name" value="Creatinase/prolidase N-terminal domain"/>
    <property type="match status" value="1"/>
</dbReference>
<protein>
    <submittedName>
        <fullName evidence="3">Xaa-Pro peptidase family protein</fullName>
    </submittedName>
</protein>
<feature type="domain" description="Peptidase M24" evidence="1">
    <location>
        <begin position="144"/>
        <end position="381"/>
    </location>
</feature>
<dbReference type="Pfam" id="PF01321">
    <property type="entry name" value="Creatinase_N"/>
    <property type="match status" value="1"/>
</dbReference>
<reference evidence="3" key="1">
    <citation type="journal article" date="2021" name="PeerJ">
        <title>Extensive microbial diversity within the chicken gut microbiome revealed by metagenomics and culture.</title>
        <authorList>
            <person name="Gilroy R."/>
            <person name="Ravi A."/>
            <person name="Getino M."/>
            <person name="Pursley I."/>
            <person name="Horton D.L."/>
            <person name="Alikhan N.F."/>
            <person name="Baker D."/>
            <person name="Gharbi K."/>
            <person name="Hall N."/>
            <person name="Watson M."/>
            <person name="Adriaenssens E.M."/>
            <person name="Foster-Nyarko E."/>
            <person name="Jarju S."/>
            <person name="Secka A."/>
            <person name="Antonio M."/>
            <person name="Oren A."/>
            <person name="Chaudhuri R.R."/>
            <person name="La Ragione R."/>
            <person name="Hildebrand F."/>
            <person name="Pallen M.J."/>
        </authorList>
    </citation>
    <scope>NUCLEOTIDE SEQUENCE</scope>
    <source>
        <strain evidence="3">CHK193-4272</strain>
    </source>
</reference>
<name>A0A9D1PGY1_9FIRM</name>
<evidence type="ECO:0000259" key="2">
    <source>
        <dbReference type="Pfam" id="PF01321"/>
    </source>
</evidence>
<dbReference type="Proteomes" id="UP000886808">
    <property type="component" value="Unassembled WGS sequence"/>
</dbReference>
<dbReference type="Gene3D" id="3.90.230.10">
    <property type="entry name" value="Creatinase/methionine aminopeptidase superfamily"/>
    <property type="match status" value="1"/>
</dbReference>
<evidence type="ECO:0000259" key="1">
    <source>
        <dbReference type="Pfam" id="PF00557"/>
    </source>
</evidence>
<evidence type="ECO:0000313" key="3">
    <source>
        <dbReference type="EMBL" id="HIV61864.1"/>
    </source>
</evidence>
<dbReference type="PANTHER" id="PTHR46112:SF2">
    <property type="entry name" value="XAA-PRO AMINOPEPTIDASE P-RELATED"/>
    <property type="match status" value="1"/>
</dbReference>
<dbReference type="PANTHER" id="PTHR46112">
    <property type="entry name" value="AMINOPEPTIDASE"/>
    <property type="match status" value="1"/>
</dbReference>